<accession>A0ABU5F0H1</accession>
<evidence type="ECO:0000313" key="3">
    <source>
        <dbReference type="Proteomes" id="UP001272242"/>
    </source>
</evidence>
<keyword evidence="1" id="KW-0472">Membrane</keyword>
<feature type="transmembrane region" description="Helical" evidence="1">
    <location>
        <begin position="280"/>
        <end position="300"/>
    </location>
</feature>
<organism evidence="2 3">
    <name type="scientific">Gemmata algarum</name>
    <dbReference type="NCBI Taxonomy" id="2975278"/>
    <lineage>
        <taxon>Bacteria</taxon>
        <taxon>Pseudomonadati</taxon>
        <taxon>Planctomycetota</taxon>
        <taxon>Planctomycetia</taxon>
        <taxon>Gemmatales</taxon>
        <taxon>Gemmataceae</taxon>
        <taxon>Gemmata</taxon>
    </lineage>
</organism>
<evidence type="ECO:0000313" key="2">
    <source>
        <dbReference type="EMBL" id="MDY3561066.1"/>
    </source>
</evidence>
<protein>
    <recommendedName>
        <fullName evidence="4">DUF3068 domain-containing protein</fullName>
    </recommendedName>
</protein>
<dbReference type="EMBL" id="JAXBLV010000188">
    <property type="protein sequence ID" value="MDY3561066.1"/>
    <property type="molecule type" value="Genomic_DNA"/>
</dbReference>
<dbReference type="RefSeq" id="WP_320687535.1">
    <property type="nucleotide sequence ID" value="NZ_JAXBLV010000188.1"/>
</dbReference>
<evidence type="ECO:0000256" key="1">
    <source>
        <dbReference type="SAM" id="Phobius"/>
    </source>
</evidence>
<evidence type="ECO:0008006" key="4">
    <source>
        <dbReference type="Google" id="ProtNLM"/>
    </source>
</evidence>
<sequence>MLFKPTDVVPPADVTNPETASLLVDGARLRYEYRSKVYSVGDKSWADLNYRSIYDGKTGAYLEDDQTYLYVSRDAGPRPPHVSSIFSFPALLTLRPAEPVLTGFGIGTFDVTGRTVTVDKTVCVELSYSGAPGNATKVLVDPARNYLPMRTQRVIESGPYSVMQCDFSYAAHDRLGWSPTGWRWSAVVRKGGTVALSVRATVTEFEVEASIQPMAFDTSAPPNSLVEDATGEKLERYVVRPDGSRRAVAPGEMHKPFEVLLATEPGGGPRLSWWGRNWRLVAAALTVGGLIGLVCFRYGYFRARKSTSGGSS</sequence>
<comment type="caution">
    <text evidence="2">The sequence shown here is derived from an EMBL/GenBank/DDBJ whole genome shotgun (WGS) entry which is preliminary data.</text>
</comment>
<proteinExistence type="predicted"/>
<keyword evidence="3" id="KW-1185">Reference proteome</keyword>
<name>A0ABU5F0H1_9BACT</name>
<reference evidence="3" key="1">
    <citation type="journal article" date="2023" name="Mar. Drugs">
        <title>Gemmata algarum, a Novel Planctomycete Isolated from an Algal Mat, Displays Antimicrobial Activity.</title>
        <authorList>
            <person name="Kumar G."/>
            <person name="Kallscheuer N."/>
            <person name="Kashif M."/>
            <person name="Ahamad S."/>
            <person name="Jagadeeshwari U."/>
            <person name="Pannikurungottu S."/>
            <person name="Haufschild T."/>
            <person name="Kabuu M."/>
            <person name="Sasikala C."/>
            <person name="Jogler C."/>
            <person name="Ramana C."/>
        </authorList>
    </citation>
    <scope>NUCLEOTIDE SEQUENCE [LARGE SCALE GENOMIC DNA]</scope>
    <source>
        <strain evidence="3">JC673</strain>
    </source>
</reference>
<dbReference type="Proteomes" id="UP001272242">
    <property type="component" value="Unassembled WGS sequence"/>
</dbReference>
<keyword evidence="1" id="KW-0812">Transmembrane</keyword>
<keyword evidence="1" id="KW-1133">Transmembrane helix</keyword>
<gene>
    <name evidence="2" type="ORF">R5W23_002325</name>
</gene>